<evidence type="ECO:0000313" key="2">
    <source>
        <dbReference type="Proteomes" id="UP000601435"/>
    </source>
</evidence>
<keyword evidence="2" id="KW-1185">Reference proteome</keyword>
<gene>
    <name evidence="1" type="ORF">SNEC2469_LOCUS17057</name>
</gene>
<name>A0A812UPK9_9DINO</name>
<comment type="caution">
    <text evidence="1">The sequence shown here is derived from an EMBL/GenBank/DDBJ whole genome shotgun (WGS) entry which is preliminary data.</text>
</comment>
<feature type="non-terminal residue" evidence="1">
    <location>
        <position position="1"/>
    </location>
</feature>
<sequence length="155" mass="17483">MFHVQNTAFALALTGLAFWPENVVKEMNEELKGMLHICTQHESNTHMWNARTMADFLPFLAVELRTRRLALKLRVADSKALILADKAAVHCSPTFRRLRERFEQEHNCILVCGEDLVGTVEIPGGWGACGAPNDGFHQHFHSLRRAYMRAAIGQG</sequence>
<reference evidence="1" key="1">
    <citation type="submission" date="2021-02" db="EMBL/GenBank/DDBJ databases">
        <authorList>
            <person name="Dougan E. K."/>
            <person name="Rhodes N."/>
            <person name="Thang M."/>
            <person name="Chan C."/>
        </authorList>
    </citation>
    <scope>NUCLEOTIDE SEQUENCE</scope>
</reference>
<dbReference type="EMBL" id="CAJNJA010028020">
    <property type="protein sequence ID" value="CAE7591061.1"/>
    <property type="molecule type" value="Genomic_DNA"/>
</dbReference>
<dbReference type="Proteomes" id="UP000601435">
    <property type="component" value="Unassembled WGS sequence"/>
</dbReference>
<organism evidence="1 2">
    <name type="scientific">Symbiodinium necroappetens</name>
    <dbReference type="NCBI Taxonomy" id="1628268"/>
    <lineage>
        <taxon>Eukaryota</taxon>
        <taxon>Sar</taxon>
        <taxon>Alveolata</taxon>
        <taxon>Dinophyceae</taxon>
        <taxon>Suessiales</taxon>
        <taxon>Symbiodiniaceae</taxon>
        <taxon>Symbiodinium</taxon>
    </lineage>
</organism>
<dbReference type="OrthoDB" id="427267at2759"/>
<proteinExistence type="predicted"/>
<accession>A0A812UPK9</accession>
<evidence type="ECO:0000313" key="1">
    <source>
        <dbReference type="EMBL" id="CAE7591061.1"/>
    </source>
</evidence>
<dbReference type="AlphaFoldDB" id="A0A812UPK9"/>
<protein>
    <submittedName>
        <fullName evidence="1">Uncharacterized protein</fullName>
    </submittedName>
</protein>